<dbReference type="InterPro" id="IPR002182">
    <property type="entry name" value="NB-ARC"/>
</dbReference>
<dbReference type="Gene3D" id="3.40.50.300">
    <property type="entry name" value="P-loop containing nucleotide triphosphate hydrolases"/>
    <property type="match status" value="1"/>
</dbReference>
<dbReference type="Proteomes" id="UP000004994">
    <property type="component" value="Chromosome 1"/>
</dbReference>
<dbReference type="eggNOG" id="ENOG502QR92">
    <property type="taxonomic scope" value="Eukaryota"/>
</dbReference>
<keyword evidence="5" id="KW-1185">Reference proteome</keyword>
<accession>K4AWW4</accession>
<reference evidence="4" key="1">
    <citation type="journal article" date="2012" name="Nature">
        <title>The tomato genome sequence provides insights into fleshy fruit evolution.</title>
        <authorList>
            <consortium name="Tomato Genome Consortium"/>
        </authorList>
    </citation>
    <scope>NUCLEOTIDE SEQUENCE [LARGE SCALE GENOMIC DNA]</scope>
    <source>
        <strain evidence="4">cv. Heinz 1706</strain>
    </source>
</reference>
<dbReference type="InterPro" id="IPR027417">
    <property type="entry name" value="P-loop_NTPase"/>
</dbReference>
<name>K4AWW4_SOLLC</name>
<organism evidence="4">
    <name type="scientific">Solanum lycopersicum</name>
    <name type="common">Tomato</name>
    <name type="synonym">Lycopersicon esculentum</name>
    <dbReference type="NCBI Taxonomy" id="4081"/>
    <lineage>
        <taxon>Eukaryota</taxon>
        <taxon>Viridiplantae</taxon>
        <taxon>Streptophyta</taxon>
        <taxon>Embryophyta</taxon>
        <taxon>Tracheophyta</taxon>
        <taxon>Spermatophyta</taxon>
        <taxon>Magnoliopsida</taxon>
        <taxon>eudicotyledons</taxon>
        <taxon>Gunneridae</taxon>
        <taxon>Pentapetalae</taxon>
        <taxon>asterids</taxon>
        <taxon>lamiids</taxon>
        <taxon>Solanales</taxon>
        <taxon>Solanaceae</taxon>
        <taxon>Solanoideae</taxon>
        <taxon>Solaneae</taxon>
        <taxon>Solanum</taxon>
        <taxon>Solanum subgen. Lycopersicon</taxon>
    </lineage>
</organism>
<dbReference type="Pfam" id="PF00931">
    <property type="entry name" value="NB-ARC"/>
    <property type="match status" value="1"/>
</dbReference>
<evidence type="ECO:0000259" key="3">
    <source>
        <dbReference type="Pfam" id="PF00931"/>
    </source>
</evidence>
<dbReference type="PaxDb" id="4081-Solyc01g067150.1.1"/>
<dbReference type="InParanoid" id="K4AWW4"/>
<dbReference type="PANTHER" id="PTHR33463">
    <property type="entry name" value="NB-ARC DOMAIN-CONTAINING PROTEIN-RELATED"/>
    <property type="match status" value="1"/>
</dbReference>
<dbReference type="EnsemblPlants" id="Solyc01g067150.1.1">
    <property type="protein sequence ID" value="Solyc01g067150.1.1"/>
    <property type="gene ID" value="Solyc01g067150.1"/>
</dbReference>
<dbReference type="PANTHER" id="PTHR33463:SF198">
    <property type="entry name" value="RPP4C3"/>
    <property type="match status" value="1"/>
</dbReference>
<evidence type="ECO:0000256" key="2">
    <source>
        <dbReference type="SAM" id="MobiDB-lite"/>
    </source>
</evidence>
<dbReference type="InterPro" id="IPR050905">
    <property type="entry name" value="Plant_NBS-LRR"/>
</dbReference>
<feature type="region of interest" description="Disordered" evidence="2">
    <location>
        <begin position="71"/>
        <end position="102"/>
    </location>
</feature>
<keyword evidence="1" id="KW-0611">Plant defense</keyword>
<proteinExistence type="predicted"/>
<evidence type="ECO:0000313" key="4">
    <source>
        <dbReference type="EnsemblPlants" id="Solyc01g067150.1.1"/>
    </source>
</evidence>
<dbReference type="GO" id="GO:0043531">
    <property type="term" value="F:ADP binding"/>
    <property type="evidence" value="ECO:0007669"/>
    <property type="project" value="InterPro"/>
</dbReference>
<protein>
    <recommendedName>
        <fullName evidence="3">NB-ARC domain-containing protein</fullName>
    </recommendedName>
</protein>
<reference evidence="4" key="2">
    <citation type="submission" date="2015-06" db="UniProtKB">
        <authorList>
            <consortium name="EnsemblPlants"/>
        </authorList>
    </citation>
    <scope>IDENTIFICATION</scope>
    <source>
        <strain evidence="4">cv. Heinz 1706</strain>
    </source>
</reference>
<dbReference type="HOGENOM" id="CLU_1535134_0_0_1"/>
<evidence type="ECO:0000313" key="5">
    <source>
        <dbReference type="Proteomes" id="UP000004994"/>
    </source>
</evidence>
<sequence>METSRDDGVTMIGICGLGGIGTTTLANKIRQKLKQERLFKDVVIVTISQQPDLNKFKVSTVGRLKDPHQEANVPTMAPVGQHTTEKSTTAGSGETEESRNSGFSLFSFTPDPFSLKEGMVRNLSSNLTINHIAGESGYNKKEPIEEYNPFANHIEFPVNDREGGCLPEILVFIFC</sequence>
<dbReference type="Gramene" id="Solyc01g067150.1.1">
    <property type="protein sequence ID" value="Solyc01g067150.1.1"/>
    <property type="gene ID" value="Solyc01g067150.1"/>
</dbReference>
<evidence type="ECO:0000256" key="1">
    <source>
        <dbReference type="ARBA" id="ARBA00022821"/>
    </source>
</evidence>
<dbReference type="SUPFAM" id="SSF52540">
    <property type="entry name" value="P-loop containing nucleoside triphosphate hydrolases"/>
    <property type="match status" value="1"/>
</dbReference>
<feature type="domain" description="NB-ARC" evidence="3">
    <location>
        <begin position="5"/>
        <end position="64"/>
    </location>
</feature>
<dbReference type="AlphaFoldDB" id="K4AWW4"/>
<dbReference type="PhylomeDB" id="K4AWW4"/>